<dbReference type="InterPro" id="IPR058593">
    <property type="entry name" value="ARB_07466-like_C"/>
</dbReference>
<accession>A0A2P2C2T3</accession>
<evidence type="ECO:0000313" key="2">
    <source>
        <dbReference type="EMBL" id="CUR56294.1"/>
    </source>
</evidence>
<gene>
    <name evidence="2" type="ORF">NOCA2330027</name>
</gene>
<sequence length="322" mass="34306">MGRGTRAVLIGVVSLGVVTAGAVALWTGAGPLADPPGCTATVGGHEVSLSTEQAENAALIAAIGVRRELPARAVSIALATAYQESKITNIETGDRDSLGIFQQRPSQGWGTRAEILNPYYSINTFYDALVRVEGYEQMRITEAAQQVQRSGFPEAYQDHAEDARALASALTGYSPGRFTCVVDEAPEGSAKLNSAGLTRPAAAVRRDLEAAFGELPLGGFAPGGVTSGHMAGSAHYEGRAVDVFVRPINADNTRLGWSIASYLVAQADRLDIDHVIFDDRIWTSGRRSESGWRDYNPGDTSGRSEETVAILEHRDHVHVDVA</sequence>
<feature type="domain" description="ARB-07466-like C-terminal" evidence="1">
    <location>
        <begin position="195"/>
        <end position="297"/>
    </location>
</feature>
<evidence type="ECO:0000259" key="1">
    <source>
        <dbReference type="Pfam" id="PF26571"/>
    </source>
</evidence>
<protein>
    <recommendedName>
        <fullName evidence="1">ARB-07466-like C-terminal domain-containing protein</fullName>
    </recommendedName>
</protein>
<reference evidence="2" key="1">
    <citation type="submission" date="2015-08" db="EMBL/GenBank/DDBJ databases">
        <authorList>
            <person name="Babu N.S."/>
            <person name="Beckwith C.J."/>
            <person name="Beseler K.G."/>
            <person name="Brison A."/>
            <person name="Carone J.V."/>
            <person name="Caskin T.P."/>
            <person name="Diamond M."/>
            <person name="Durham M.E."/>
            <person name="Foxe J.M."/>
            <person name="Go M."/>
            <person name="Henderson B.A."/>
            <person name="Jones I.B."/>
            <person name="McGettigan J.A."/>
            <person name="Micheletti S.J."/>
            <person name="Nasrallah M.E."/>
            <person name="Ortiz D."/>
            <person name="Piller C.R."/>
            <person name="Privatt S.R."/>
            <person name="Schneider S.L."/>
            <person name="Sharp S."/>
            <person name="Smith T.C."/>
            <person name="Stanton J.D."/>
            <person name="Ullery H.E."/>
            <person name="Wilson R.J."/>
            <person name="Serrano M.G."/>
            <person name="Buck G."/>
            <person name="Lee V."/>
            <person name="Wang Y."/>
            <person name="Carvalho R."/>
            <person name="Voegtly L."/>
            <person name="Shi R."/>
            <person name="Duckworth R."/>
            <person name="Johnson A."/>
            <person name="Loviza R."/>
            <person name="Walstead R."/>
            <person name="Shah Z."/>
            <person name="Kiflezghi M."/>
            <person name="Wade K."/>
            <person name="Ball S.L."/>
            <person name="Bradley K.W."/>
            <person name="Asai D.J."/>
            <person name="Bowman C.A."/>
            <person name="Russell D.A."/>
            <person name="Pope W.H."/>
            <person name="Jacobs-Sera D."/>
            <person name="Hendrix R.W."/>
            <person name="Hatfull G.F."/>
        </authorList>
    </citation>
    <scope>NUCLEOTIDE SEQUENCE</scope>
</reference>
<name>A0A2P2C2T3_9ZZZZ</name>
<dbReference type="EMBL" id="CZKA01000027">
    <property type="protein sequence ID" value="CUR56294.1"/>
    <property type="molecule type" value="Genomic_DNA"/>
</dbReference>
<dbReference type="AlphaFoldDB" id="A0A2P2C2T3"/>
<proteinExistence type="predicted"/>
<dbReference type="Pfam" id="PF26571">
    <property type="entry name" value="VldE"/>
    <property type="match status" value="1"/>
</dbReference>
<organism evidence="2">
    <name type="scientific">metagenome</name>
    <dbReference type="NCBI Taxonomy" id="256318"/>
    <lineage>
        <taxon>unclassified sequences</taxon>
        <taxon>metagenomes</taxon>
    </lineage>
</organism>